<organism evidence="13 14">
    <name type="scientific">Jeotgalibacillus alimentarius</name>
    <dbReference type="NCBI Taxonomy" id="135826"/>
    <lineage>
        <taxon>Bacteria</taxon>
        <taxon>Bacillati</taxon>
        <taxon>Bacillota</taxon>
        <taxon>Bacilli</taxon>
        <taxon>Bacillales</taxon>
        <taxon>Caryophanaceae</taxon>
        <taxon>Jeotgalibacillus</taxon>
    </lineage>
</organism>
<evidence type="ECO:0000256" key="1">
    <source>
        <dbReference type="ARBA" id="ARBA00001917"/>
    </source>
</evidence>
<reference evidence="13 14" key="1">
    <citation type="submission" date="2015-01" db="EMBL/GenBank/DDBJ databases">
        <title>Genome sequence of Jeotgalibacillus alimentarius.</title>
        <authorList>
            <person name="Goh K.M."/>
            <person name="Chan K.-G."/>
            <person name="Yaakop A.S."/>
            <person name="Ee R."/>
            <person name="Gan H.M."/>
            <person name="Chan C.S."/>
        </authorList>
    </citation>
    <scope>NUCLEOTIDE SEQUENCE [LARGE SCALE GENOMIC DNA]</scope>
    <source>
        <strain evidence="13 14">YKJ-13</strain>
    </source>
</reference>
<comment type="function">
    <text evidence="2">Nitronate monooxygenase that uses molecular oxygen to catalyze the oxidative denitrification of alkyl nitronates. Acts on propionate 3-nitronate (P3N), the presumed physiological substrate. Probably functions in the detoxification of P3N, a metabolic poison produced by plants and fungi as a defense mechanism.</text>
</comment>
<evidence type="ECO:0000256" key="12">
    <source>
        <dbReference type="ARBA" id="ARBA00049401"/>
    </source>
</evidence>
<keyword evidence="6" id="KW-0285">Flavoprotein</keyword>
<evidence type="ECO:0000256" key="9">
    <source>
        <dbReference type="ARBA" id="ARBA00023002"/>
    </source>
</evidence>
<dbReference type="Gene3D" id="3.20.20.70">
    <property type="entry name" value="Aldolase class I"/>
    <property type="match status" value="1"/>
</dbReference>
<dbReference type="InterPro" id="IPR004136">
    <property type="entry name" value="NMO"/>
</dbReference>
<evidence type="ECO:0000256" key="4">
    <source>
        <dbReference type="ARBA" id="ARBA00013457"/>
    </source>
</evidence>
<proteinExistence type="inferred from homology"/>
<evidence type="ECO:0000256" key="3">
    <source>
        <dbReference type="ARBA" id="ARBA00009881"/>
    </source>
</evidence>
<comment type="caution">
    <text evidence="13">The sequence shown here is derived from an EMBL/GenBank/DDBJ whole genome shotgun (WGS) entry which is preliminary data.</text>
</comment>
<keyword evidence="8" id="KW-0547">Nucleotide-binding</keyword>
<dbReference type="InterPro" id="IPR013785">
    <property type="entry name" value="Aldolase_TIM"/>
</dbReference>
<evidence type="ECO:0000256" key="10">
    <source>
        <dbReference type="ARBA" id="ARBA00023033"/>
    </source>
</evidence>
<dbReference type="GO" id="GO:0000166">
    <property type="term" value="F:nucleotide binding"/>
    <property type="evidence" value="ECO:0007669"/>
    <property type="project" value="UniProtKB-KW"/>
</dbReference>
<dbReference type="PATRIC" id="fig|135826.4.peg.981"/>
<dbReference type="SUPFAM" id="SSF51412">
    <property type="entry name" value="Inosine monophosphate dehydrogenase (IMPDH)"/>
    <property type="match status" value="1"/>
</dbReference>
<evidence type="ECO:0000313" key="13">
    <source>
        <dbReference type="EMBL" id="KIL51473.1"/>
    </source>
</evidence>
<dbReference type="FunFam" id="3.20.20.70:FF:000154">
    <property type="entry name" value="Probable nitronate monooxygenase"/>
    <property type="match status" value="1"/>
</dbReference>
<dbReference type="EMBL" id="JXRQ01000015">
    <property type="protein sequence ID" value="KIL51473.1"/>
    <property type="molecule type" value="Genomic_DNA"/>
</dbReference>
<dbReference type="GO" id="GO:0018580">
    <property type="term" value="F:nitronate monooxygenase activity"/>
    <property type="evidence" value="ECO:0007669"/>
    <property type="project" value="InterPro"/>
</dbReference>
<keyword evidence="10 13" id="KW-0503">Monooxygenase</keyword>
<dbReference type="RefSeq" id="WP_041121598.1">
    <property type="nucleotide sequence ID" value="NZ_JXRQ01000015.1"/>
</dbReference>
<evidence type="ECO:0000256" key="6">
    <source>
        <dbReference type="ARBA" id="ARBA00022630"/>
    </source>
</evidence>
<comment type="catalytic activity">
    <reaction evidence="12">
        <text>3 propionate 3-nitronate + 3 O2 + H2O = 3 3-oxopropanoate + 2 nitrate + nitrite + H2O2 + 3 H(+)</text>
        <dbReference type="Rhea" id="RHEA:57332"/>
        <dbReference type="ChEBI" id="CHEBI:15377"/>
        <dbReference type="ChEBI" id="CHEBI:15378"/>
        <dbReference type="ChEBI" id="CHEBI:15379"/>
        <dbReference type="ChEBI" id="CHEBI:16240"/>
        <dbReference type="ChEBI" id="CHEBI:16301"/>
        <dbReference type="ChEBI" id="CHEBI:17632"/>
        <dbReference type="ChEBI" id="CHEBI:33190"/>
        <dbReference type="ChEBI" id="CHEBI:136067"/>
    </reaction>
</comment>
<evidence type="ECO:0000256" key="11">
    <source>
        <dbReference type="ARBA" id="ARBA00031155"/>
    </source>
</evidence>
<comment type="similarity">
    <text evidence="3">Belongs to the nitronate monooxygenase family. NMO class I subfamily.</text>
</comment>
<accession>A0A0C2W610</accession>
<dbReference type="Pfam" id="PF03060">
    <property type="entry name" value="NMO"/>
    <property type="match status" value="1"/>
</dbReference>
<dbReference type="AlphaFoldDB" id="A0A0C2W610"/>
<dbReference type="STRING" id="135826.KP77_09850"/>
<evidence type="ECO:0000313" key="14">
    <source>
        <dbReference type="Proteomes" id="UP000031950"/>
    </source>
</evidence>
<evidence type="ECO:0000256" key="7">
    <source>
        <dbReference type="ARBA" id="ARBA00022643"/>
    </source>
</evidence>
<dbReference type="PANTHER" id="PTHR42747:SF3">
    <property type="entry name" value="NITRONATE MONOOXYGENASE-RELATED"/>
    <property type="match status" value="1"/>
</dbReference>
<comment type="cofactor">
    <cofactor evidence="1">
        <name>FMN</name>
        <dbReference type="ChEBI" id="CHEBI:58210"/>
    </cofactor>
</comment>
<dbReference type="CDD" id="cd04730">
    <property type="entry name" value="NPD_like"/>
    <property type="match status" value="1"/>
</dbReference>
<keyword evidence="9" id="KW-0560">Oxidoreductase</keyword>
<gene>
    <name evidence="13" type="ORF">KP77_09850</name>
</gene>
<keyword evidence="7" id="KW-0288">FMN</keyword>
<name>A0A0C2W610_9BACL</name>
<dbReference type="PANTHER" id="PTHR42747">
    <property type="entry name" value="NITRONATE MONOOXYGENASE-RELATED"/>
    <property type="match status" value="1"/>
</dbReference>
<dbReference type="Proteomes" id="UP000031950">
    <property type="component" value="Unassembled WGS sequence"/>
</dbReference>
<evidence type="ECO:0000256" key="2">
    <source>
        <dbReference type="ARBA" id="ARBA00003535"/>
    </source>
</evidence>
<keyword evidence="5" id="KW-0216">Detoxification</keyword>
<dbReference type="OrthoDB" id="9778912at2"/>
<dbReference type="GO" id="GO:0009636">
    <property type="term" value="P:response to toxic substance"/>
    <property type="evidence" value="ECO:0007669"/>
    <property type="project" value="UniProtKB-KW"/>
</dbReference>
<evidence type="ECO:0000256" key="5">
    <source>
        <dbReference type="ARBA" id="ARBA00022575"/>
    </source>
</evidence>
<sequence length="361" mass="39107">MIQNDCTELLAIRQPIIQAPMAGGVTTTRLVTEAAKSGCLGMIGAGYLTAQQLHDQILEIQAETTQFGVNLFVPHPFTVNEAEISKAAERLQPFSEELGLETDMPAIKTYDTLKQTFDQQIDVIISLNVRVCSFTFGLPSDEVVSRLKSNGTVLIGTATTVKEAIAAEKAGMDLVTVQGSEAGGHRGNFLNNQEESMIGLMSLVPQTADAVNIPVIAAGGIMDGRGMAAAFMLGAQSVQMGTAFLTTKESGANPLHKENILTSHEDEVIMTRAFSGKWARGLQNTFTEEMRDANMPVFPITNGLTKPIRQAAAKQENSEYMSLWSGQSPTLARSETVRKMVERVSKEADMLIRHFPLRGQS</sequence>
<evidence type="ECO:0000256" key="8">
    <source>
        <dbReference type="ARBA" id="ARBA00022741"/>
    </source>
</evidence>
<keyword evidence="14" id="KW-1185">Reference proteome</keyword>
<protein>
    <recommendedName>
        <fullName evidence="4">Probable nitronate monooxygenase</fullName>
    </recommendedName>
    <alternativeName>
        <fullName evidence="11">Propionate 3-nitronate monooxygenase</fullName>
    </alternativeName>
</protein>